<dbReference type="SUPFAM" id="SSF56672">
    <property type="entry name" value="DNA/RNA polymerases"/>
    <property type="match status" value="1"/>
</dbReference>
<protein>
    <submittedName>
        <fullName evidence="6">Gag-Pol polyprotein</fullName>
    </submittedName>
</protein>
<dbReference type="Gene3D" id="3.10.10.10">
    <property type="entry name" value="HIV Type 1 Reverse Transcriptase, subunit A, domain 1"/>
    <property type="match status" value="1"/>
</dbReference>
<dbReference type="PANTHER" id="PTHR35617">
    <property type="entry name" value="PHAGE_INTEGRASE DOMAIN-CONTAINING PROTEIN"/>
    <property type="match status" value="1"/>
</dbReference>
<dbReference type="InterPro" id="IPR043128">
    <property type="entry name" value="Rev_trsase/Diguanyl_cyclase"/>
</dbReference>
<dbReference type="GO" id="GO:0006310">
    <property type="term" value="P:DNA recombination"/>
    <property type="evidence" value="ECO:0007669"/>
    <property type="project" value="UniProtKB-KW"/>
</dbReference>
<keyword evidence="1" id="KW-0238">DNA-binding</keyword>
<evidence type="ECO:0000256" key="3">
    <source>
        <dbReference type="SAM" id="MobiDB-lite"/>
    </source>
</evidence>
<accession>A0AAV4A8I5</accession>
<feature type="region of interest" description="Disordered" evidence="3">
    <location>
        <begin position="270"/>
        <end position="332"/>
    </location>
</feature>
<dbReference type="InterPro" id="IPR002104">
    <property type="entry name" value="Integrase_catalytic"/>
</dbReference>
<evidence type="ECO:0000259" key="4">
    <source>
        <dbReference type="PROSITE" id="PS50878"/>
    </source>
</evidence>
<dbReference type="Gene3D" id="1.10.443.10">
    <property type="entry name" value="Intergrase catalytic core"/>
    <property type="match status" value="1"/>
</dbReference>
<evidence type="ECO:0000313" key="7">
    <source>
        <dbReference type="Proteomes" id="UP000735302"/>
    </source>
</evidence>
<evidence type="ECO:0000259" key="5">
    <source>
        <dbReference type="PROSITE" id="PS51900"/>
    </source>
</evidence>
<evidence type="ECO:0000313" key="6">
    <source>
        <dbReference type="EMBL" id="GFO03257.1"/>
    </source>
</evidence>
<dbReference type="Pfam" id="PF00078">
    <property type="entry name" value="RVT_1"/>
    <property type="match status" value="1"/>
</dbReference>
<evidence type="ECO:0000256" key="1">
    <source>
        <dbReference type="ARBA" id="ARBA00023125"/>
    </source>
</evidence>
<dbReference type="PROSITE" id="PS51900">
    <property type="entry name" value="CB"/>
    <property type="match status" value="1"/>
</dbReference>
<dbReference type="PANTHER" id="PTHR35617:SF3">
    <property type="entry name" value="CORE-BINDING (CB) DOMAIN-CONTAINING PROTEIN"/>
    <property type="match status" value="1"/>
</dbReference>
<gene>
    <name evidence="6" type="ORF">PoB_002976200</name>
</gene>
<reference evidence="6 7" key="1">
    <citation type="journal article" date="2021" name="Elife">
        <title>Chloroplast acquisition without the gene transfer in kleptoplastic sea slugs, Plakobranchus ocellatus.</title>
        <authorList>
            <person name="Maeda T."/>
            <person name="Takahashi S."/>
            <person name="Yoshida T."/>
            <person name="Shimamura S."/>
            <person name="Takaki Y."/>
            <person name="Nagai Y."/>
            <person name="Toyoda A."/>
            <person name="Suzuki Y."/>
            <person name="Arimoto A."/>
            <person name="Ishii H."/>
            <person name="Satoh N."/>
            <person name="Nishiyama T."/>
            <person name="Hasebe M."/>
            <person name="Maruyama T."/>
            <person name="Minagawa J."/>
            <person name="Obokata J."/>
            <person name="Shigenobu S."/>
        </authorList>
    </citation>
    <scope>NUCLEOTIDE SEQUENCE [LARGE SCALE GENOMIC DNA]</scope>
</reference>
<dbReference type="InterPro" id="IPR011010">
    <property type="entry name" value="DNA_brk_join_enz"/>
</dbReference>
<dbReference type="InterPro" id="IPR044068">
    <property type="entry name" value="CB"/>
</dbReference>
<keyword evidence="7" id="KW-1185">Reference proteome</keyword>
<name>A0AAV4A8I5_9GAST</name>
<dbReference type="InterPro" id="IPR010998">
    <property type="entry name" value="Integrase_recombinase_N"/>
</dbReference>
<dbReference type="PROSITE" id="PS50878">
    <property type="entry name" value="RT_POL"/>
    <property type="match status" value="1"/>
</dbReference>
<dbReference type="AlphaFoldDB" id="A0AAV4A8I5"/>
<dbReference type="Proteomes" id="UP000735302">
    <property type="component" value="Unassembled WGS sequence"/>
</dbReference>
<feature type="compositionally biased region" description="Polar residues" evidence="3">
    <location>
        <begin position="304"/>
        <end position="314"/>
    </location>
</feature>
<dbReference type="GO" id="GO:0015074">
    <property type="term" value="P:DNA integration"/>
    <property type="evidence" value="ECO:0007669"/>
    <property type="project" value="InterPro"/>
</dbReference>
<organism evidence="6 7">
    <name type="scientific">Plakobranchus ocellatus</name>
    <dbReference type="NCBI Taxonomy" id="259542"/>
    <lineage>
        <taxon>Eukaryota</taxon>
        <taxon>Metazoa</taxon>
        <taxon>Spiralia</taxon>
        <taxon>Lophotrochozoa</taxon>
        <taxon>Mollusca</taxon>
        <taxon>Gastropoda</taxon>
        <taxon>Heterobranchia</taxon>
        <taxon>Euthyneura</taxon>
        <taxon>Panpulmonata</taxon>
        <taxon>Sacoglossa</taxon>
        <taxon>Placobranchoidea</taxon>
        <taxon>Plakobranchidae</taxon>
        <taxon>Plakobranchus</taxon>
    </lineage>
</organism>
<dbReference type="EMBL" id="BLXT01003724">
    <property type="protein sequence ID" value="GFO03257.1"/>
    <property type="molecule type" value="Genomic_DNA"/>
</dbReference>
<dbReference type="Gene3D" id="1.10.150.130">
    <property type="match status" value="1"/>
</dbReference>
<feature type="domain" description="Reverse transcriptase" evidence="4">
    <location>
        <begin position="9"/>
        <end position="195"/>
    </location>
</feature>
<dbReference type="Pfam" id="PF00589">
    <property type="entry name" value="Phage_integrase"/>
    <property type="match status" value="1"/>
</dbReference>
<feature type="domain" description="Core-binding (CB)" evidence="5">
    <location>
        <begin position="350"/>
        <end position="425"/>
    </location>
</feature>
<proteinExistence type="predicted"/>
<dbReference type="Gene3D" id="3.30.70.270">
    <property type="match status" value="1"/>
</dbReference>
<dbReference type="GO" id="GO:0003677">
    <property type="term" value="F:DNA binding"/>
    <property type="evidence" value="ECO:0007669"/>
    <property type="project" value="UniProtKB-KW"/>
</dbReference>
<feature type="compositionally biased region" description="Basic and acidic residues" evidence="3">
    <location>
        <begin position="270"/>
        <end position="280"/>
    </location>
</feature>
<dbReference type="InterPro" id="IPR000477">
    <property type="entry name" value="RT_dom"/>
</dbReference>
<sequence length="657" mass="74833">MLQDFEKDNVITRCAKEENDFINNVFLREKRGNDGNVKKYRMILNVKQLNTFVEYTHFKMDTLVSCLNLIEKECFMASIDLENAYHSVPVHPNYTKFLKFTVEDQLYKYLVLPQGYRDSPRLFTKITKPITAHLHDKGILCSLHIDDLYIQGSNYTECKQSVEYACKLFKSLGFDISPKSIMIPSQTMHHLGFVLNSVTMTVSLGCDKKEHVEGMILYILNRRISVRVLAQLIGTLVACFPGVEYGQLFYRSLEFLKINALNKVYNFENTKETSRGRDRQSAGGDSKLENTNLVSQVKDDGGQAHTSKAINKTRFSPHGSRGSSSITSKTKSDGLRLIREKMKTLGVSRTSFKILMNSWREKTRKQYDIYLKRYEKFCTEKSLDPFSTSEHMMLDFLTDMFQKGYAYSSVNTARAAVSTINNTGAHPLVCRFMRGVFNLRPSCPRYSYIWDVSIVLRYLRSLSPAVELNLLMLSAKLITLCALVTGQRCQTFHAMDTKHMHISDGRAIFHIEPLLKTNSPKNPLTMVILGAYRQDRRICVYTCLKQYLKRTKLLRSSSQLFVSTQSPHNGVSKDTLARWIRLILTKSGVNTKIFKAHSTRAAASSVAARGTDISHVLQTAGWSNENTFAKFYNRTTECGRASTRFATSVLDSKSVSL</sequence>
<dbReference type="SUPFAM" id="SSF56349">
    <property type="entry name" value="DNA breaking-rejoining enzymes"/>
    <property type="match status" value="1"/>
</dbReference>
<keyword evidence="2" id="KW-0233">DNA recombination</keyword>
<evidence type="ECO:0000256" key="2">
    <source>
        <dbReference type="ARBA" id="ARBA00023172"/>
    </source>
</evidence>
<dbReference type="InterPro" id="IPR013762">
    <property type="entry name" value="Integrase-like_cat_sf"/>
</dbReference>
<comment type="caution">
    <text evidence="6">The sequence shown here is derived from an EMBL/GenBank/DDBJ whole genome shotgun (WGS) entry which is preliminary data.</text>
</comment>
<dbReference type="InterPro" id="IPR043502">
    <property type="entry name" value="DNA/RNA_pol_sf"/>
</dbReference>